<dbReference type="HOGENOM" id="CLU_2463932_0_0_3"/>
<evidence type="ECO:0000313" key="1">
    <source>
        <dbReference type="EMBL" id="AFZ27248.1"/>
    </source>
</evidence>
<gene>
    <name evidence="1" type="ORF">Cylst_5213</name>
</gene>
<dbReference type="KEGG" id="csg:Cylst_5213"/>
<keyword evidence="2" id="KW-1185">Reference proteome</keyword>
<dbReference type="Proteomes" id="UP000010475">
    <property type="component" value="Chromosome"/>
</dbReference>
<dbReference type="EMBL" id="CP003642">
    <property type="protein sequence ID" value="AFZ27248.1"/>
    <property type="molecule type" value="Genomic_DNA"/>
</dbReference>
<dbReference type="AlphaFoldDB" id="K9X464"/>
<name>K9X464_9NOST</name>
<proteinExistence type="predicted"/>
<accession>K9X464</accession>
<reference evidence="1 2" key="1">
    <citation type="submission" date="2012-06" db="EMBL/GenBank/DDBJ databases">
        <title>Finished chromosome of genome of Cylindrospermum stagnale PCC 7417.</title>
        <authorList>
            <consortium name="US DOE Joint Genome Institute"/>
            <person name="Gugger M."/>
            <person name="Coursin T."/>
            <person name="Rippka R."/>
            <person name="Tandeau De Marsac N."/>
            <person name="Huntemann M."/>
            <person name="Wei C.-L."/>
            <person name="Han J."/>
            <person name="Detter J.C."/>
            <person name="Han C."/>
            <person name="Tapia R."/>
            <person name="Chen A."/>
            <person name="Kyrpides N."/>
            <person name="Mavromatis K."/>
            <person name="Markowitz V."/>
            <person name="Szeto E."/>
            <person name="Ivanova N."/>
            <person name="Pagani I."/>
            <person name="Pati A."/>
            <person name="Goodwin L."/>
            <person name="Nordberg H.P."/>
            <person name="Cantor M.N."/>
            <person name="Hua S.X."/>
            <person name="Woyke T."/>
            <person name="Kerfeld C.A."/>
        </authorList>
    </citation>
    <scope>NUCLEOTIDE SEQUENCE [LARGE SCALE GENOMIC DNA]</scope>
    <source>
        <strain evidence="1 2">PCC 7417</strain>
    </source>
</reference>
<protein>
    <submittedName>
        <fullName evidence="1">Uncharacterized protein</fullName>
    </submittedName>
</protein>
<evidence type="ECO:0000313" key="2">
    <source>
        <dbReference type="Proteomes" id="UP000010475"/>
    </source>
</evidence>
<dbReference type="RefSeq" id="WP_015210483.1">
    <property type="nucleotide sequence ID" value="NC_019757.1"/>
</dbReference>
<organism evidence="1 2">
    <name type="scientific">Cylindrospermum stagnale PCC 7417</name>
    <dbReference type="NCBI Taxonomy" id="56107"/>
    <lineage>
        <taxon>Bacteria</taxon>
        <taxon>Bacillati</taxon>
        <taxon>Cyanobacteriota</taxon>
        <taxon>Cyanophyceae</taxon>
        <taxon>Nostocales</taxon>
        <taxon>Nostocaceae</taxon>
        <taxon>Cylindrospermum</taxon>
    </lineage>
</organism>
<sequence>MLNERGILKSLECSLDKCFKRYGGIFRESLQYPVQPTVGDRLFCTKNWVGRSLKGHYDNFLREMVEKRLCSLPQAMGYAPLEAIAWFP</sequence>